<proteinExistence type="predicted"/>
<reference evidence="2 3" key="1">
    <citation type="submission" date="2021-11" db="EMBL/GenBank/DDBJ databases">
        <authorList>
            <person name="Oh E.-T."/>
            <person name="Kim S.-B."/>
        </authorList>
    </citation>
    <scope>NUCLEOTIDE SEQUENCE [LARGE SCALE GENOMIC DNA]</scope>
    <source>
        <strain evidence="2 3">MMS20-SJTR3</strain>
    </source>
</reference>
<gene>
    <name evidence="2" type="ORF">LJ656_09600</name>
</gene>
<keyword evidence="3" id="KW-1185">Reference proteome</keyword>
<evidence type="ECO:0000313" key="3">
    <source>
        <dbReference type="Proteomes" id="UP001431019"/>
    </source>
</evidence>
<dbReference type="EMBL" id="JAJITD010000004">
    <property type="protein sequence ID" value="MCC8392842.1"/>
    <property type="molecule type" value="Genomic_DNA"/>
</dbReference>
<sequence length="332" mass="35429">MKRYFYISLVSLGSCFSLVACGDRPPAIATQSAHVKTQSIAKESELLRITLTPDAEERLGIAHGPVTIRNTTASRMFQAEVVVPPLATGGLPISTTNDLSLLASNQVRADGEMAKAQAELTVAKKAADRAAALVQHEAGSVRAHDEAMSALAVARANLEVAQRQRSLLGPSVSSMVQHHSRWVRVPVFAANLSALDLRAPASLRGLGAGDRAYEVRRVNGPPSANQVAGTVDLYYSLEEHLETFKLGQRVAVDIPIKGATKQAAVPASAIVRDIHGGEWVYVRTQPHTYERRRVEVAKTEDGSALLARAAMADADVVHAGAAELFGTEFGTK</sequence>
<dbReference type="PROSITE" id="PS51257">
    <property type="entry name" value="PROKAR_LIPOPROTEIN"/>
    <property type="match status" value="1"/>
</dbReference>
<dbReference type="RefSeq" id="WP_230509055.1">
    <property type="nucleotide sequence ID" value="NZ_JAJITD010000004.1"/>
</dbReference>
<feature type="signal peptide" evidence="1">
    <location>
        <begin position="1"/>
        <end position="22"/>
    </location>
</feature>
<accession>A0ABS8JSJ5</accession>
<keyword evidence="1" id="KW-0732">Signal</keyword>
<evidence type="ECO:0000256" key="1">
    <source>
        <dbReference type="SAM" id="SignalP"/>
    </source>
</evidence>
<dbReference type="PANTHER" id="PTHR30469">
    <property type="entry name" value="MULTIDRUG RESISTANCE PROTEIN MDTA"/>
    <property type="match status" value="1"/>
</dbReference>
<dbReference type="Gene3D" id="2.40.420.20">
    <property type="match status" value="1"/>
</dbReference>
<dbReference type="Proteomes" id="UP001431019">
    <property type="component" value="Unassembled WGS sequence"/>
</dbReference>
<protein>
    <submittedName>
        <fullName evidence="2">Uncharacterized protein</fullName>
    </submittedName>
</protein>
<organism evidence="2 3">
    <name type="scientific">Paraburkholderia sejongensis</name>
    <dbReference type="NCBI Taxonomy" id="2886946"/>
    <lineage>
        <taxon>Bacteria</taxon>
        <taxon>Pseudomonadati</taxon>
        <taxon>Pseudomonadota</taxon>
        <taxon>Betaproteobacteria</taxon>
        <taxon>Burkholderiales</taxon>
        <taxon>Burkholderiaceae</taxon>
        <taxon>Paraburkholderia</taxon>
    </lineage>
</organism>
<dbReference type="SUPFAM" id="SSF111369">
    <property type="entry name" value="HlyD-like secretion proteins"/>
    <property type="match status" value="1"/>
</dbReference>
<evidence type="ECO:0000313" key="2">
    <source>
        <dbReference type="EMBL" id="MCC8392842.1"/>
    </source>
</evidence>
<name>A0ABS8JSJ5_9BURK</name>
<comment type="caution">
    <text evidence="2">The sequence shown here is derived from an EMBL/GenBank/DDBJ whole genome shotgun (WGS) entry which is preliminary data.</text>
</comment>
<feature type="chain" id="PRO_5045605022" evidence="1">
    <location>
        <begin position="23"/>
        <end position="332"/>
    </location>
</feature>